<dbReference type="EC" id="3.1.26.4" evidence="2"/>
<dbReference type="Proteomes" id="UP000472265">
    <property type="component" value="Chromosome 8"/>
</dbReference>
<reference evidence="7" key="3">
    <citation type="submission" date="2025-09" db="UniProtKB">
        <authorList>
            <consortium name="Ensembl"/>
        </authorList>
    </citation>
    <scope>IDENTIFICATION</scope>
</reference>
<dbReference type="InterPro" id="IPR043128">
    <property type="entry name" value="Rev_trsase/Diguanyl_cyclase"/>
</dbReference>
<dbReference type="SUPFAM" id="SSF47353">
    <property type="entry name" value="Retrovirus capsid dimerization domain-like"/>
    <property type="match status" value="1"/>
</dbReference>
<dbReference type="Pfam" id="PF00078">
    <property type="entry name" value="RVT_1"/>
    <property type="match status" value="1"/>
</dbReference>
<dbReference type="CDD" id="cd01647">
    <property type="entry name" value="RT_LTR"/>
    <property type="match status" value="1"/>
</dbReference>
<feature type="domain" description="Integrase catalytic" evidence="6">
    <location>
        <begin position="681"/>
        <end position="839"/>
    </location>
</feature>
<dbReference type="GO" id="GO:0004523">
    <property type="term" value="F:RNA-DNA hybrid ribonuclease activity"/>
    <property type="evidence" value="ECO:0007669"/>
    <property type="project" value="UniProtKB-EC"/>
</dbReference>
<name>A0A671XUH7_SPAAU</name>
<dbReference type="GeneTree" id="ENSGT01050000244855"/>
<dbReference type="PANTHER" id="PTHR37984">
    <property type="entry name" value="PROTEIN CBG26694"/>
    <property type="match status" value="1"/>
</dbReference>
<reference evidence="7" key="2">
    <citation type="submission" date="2025-08" db="UniProtKB">
        <authorList>
            <consortium name="Ensembl"/>
        </authorList>
    </citation>
    <scope>IDENTIFICATION</scope>
</reference>
<dbReference type="FunFam" id="3.30.420.10:FF:000032">
    <property type="entry name" value="Retrovirus-related Pol polyprotein from transposon 297-like Protein"/>
    <property type="match status" value="1"/>
</dbReference>
<dbReference type="SUPFAM" id="SSF53098">
    <property type="entry name" value="Ribonuclease H-like"/>
    <property type="match status" value="1"/>
</dbReference>
<dbReference type="Gene3D" id="3.30.70.270">
    <property type="match status" value="2"/>
</dbReference>
<dbReference type="InterPro" id="IPR001584">
    <property type="entry name" value="Integrase_cat-core"/>
</dbReference>
<dbReference type="GO" id="GO:0015074">
    <property type="term" value="P:DNA integration"/>
    <property type="evidence" value="ECO:0007669"/>
    <property type="project" value="InterPro"/>
</dbReference>
<evidence type="ECO:0000256" key="3">
    <source>
        <dbReference type="ARBA" id="ARBA00039658"/>
    </source>
</evidence>
<dbReference type="GO" id="GO:0003676">
    <property type="term" value="F:nucleic acid binding"/>
    <property type="evidence" value="ECO:0007669"/>
    <property type="project" value="InterPro"/>
</dbReference>
<evidence type="ECO:0000313" key="7">
    <source>
        <dbReference type="Ensembl" id="ENSSAUP00010052496.1"/>
    </source>
</evidence>
<feature type="region of interest" description="Disordered" evidence="4">
    <location>
        <begin position="261"/>
        <end position="288"/>
    </location>
</feature>
<proteinExistence type="inferred from homology"/>
<dbReference type="Gene3D" id="3.30.420.10">
    <property type="entry name" value="Ribonuclease H-like superfamily/Ribonuclease H"/>
    <property type="match status" value="1"/>
</dbReference>
<dbReference type="Gene3D" id="1.10.340.70">
    <property type="match status" value="1"/>
</dbReference>
<dbReference type="Ensembl" id="ENSSAUT00010055191.1">
    <property type="protein sequence ID" value="ENSSAUP00010052496.1"/>
    <property type="gene ID" value="ENSSAUG00010021769.1"/>
</dbReference>
<dbReference type="Gene3D" id="1.10.4020.10">
    <property type="entry name" value="DNA breaking-rejoining enzymes"/>
    <property type="match status" value="1"/>
</dbReference>
<evidence type="ECO:0000259" key="5">
    <source>
        <dbReference type="PROSITE" id="PS50878"/>
    </source>
</evidence>
<evidence type="ECO:0000256" key="4">
    <source>
        <dbReference type="SAM" id="MobiDB-lite"/>
    </source>
</evidence>
<dbReference type="InterPro" id="IPR038269">
    <property type="entry name" value="SCAN_sf"/>
</dbReference>
<dbReference type="Pfam" id="PF00665">
    <property type="entry name" value="rve"/>
    <property type="match status" value="1"/>
</dbReference>
<organism evidence="7 8">
    <name type="scientific">Sparus aurata</name>
    <name type="common">Gilthead sea bream</name>
    <dbReference type="NCBI Taxonomy" id="8175"/>
    <lineage>
        <taxon>Eukaryota</taxon>
        <taxon>Metazoa</taxon>
        <taxon>Chordata</taxon>
        <taxon>Craniata</taxon>
        <taxon>Vertebrata</taxon>
        <taxon>Euteleostomi</taxon>
        <taxon>Actinopterygii</taxon>
        <taxon>Neopterygii</taxon>
        <taxon>Teleostei</taxon>
        <taxon>Neoteleostei</taxon>
        <taxon>Acanthomorphata</taxon>
        <taxon>Eupercaria</taxon>
        <taxon>Spariformes</taxon>
        <taxon>Sparidae</taxon>
        <taxon>Sparus</taxon>
    </lineage>
</organism>
<dbReference type="InterPro" id="IPR003309">
    <property type="entry name" value="SCAN_dom"/>
</dbReference>
<dbReference type="OMA" id="FCAFERI"/>
<dbReference type="PANTHER" id="PTHR37984:SF15">
    <property type="entry name" value="INTEGRASE CATALYTIC DOMAIN-CONTAINING PROTEIN"/>
    <property type="match status" value="1"/>
</dbReference>
<dbReference type="InterPro" id="IPR012337">
    <property type="entry name" value="RNaseH-like_sf"/>
</dbReference>
<protein>
    <recommendedName>
        <fullName evidence="3">Gypsy retrotransposon integrase-like protein 1</fullName>
        <ecNumber evidence="2">3.1.26.4</ecNumber>
    </recommendedName>
</protein>
<dbReference type="Pfam" id="PF17921">
    <property type="entry name" value="Integrase_H2C2"/>
    <property type="match status" value="1"/>
</dbReference>
<feature type="domain" description="Reverse transcriptase" evidence="5">
    <location>
        <begin position="1090"/>
        <end position="1267"/>
    </location>
</feature>
<comment type="similarity">
    <text evidence="1">Belongs to the beta type-B retroviral polymerase family. HERV class-II K(HML-2) pol subfamily.</text>
</comment>
<dbReference type="FunFam" id="1.10.340.70:FF:000001">
    <property type="entry name" value="Retrovirus-related Pol polyprotein from transposon gypsy-like Protein"/>
    <property type="match status" value="1"/>
</dbReference>
<dbReference type="SUPFAM" id="SSF56672">
    <property type="entry name" value="DNA/RNA polymerases"/>
    <property type="match status" value="1"/>
</dbReference>
<dbReference type="PROSITE" id="PS50994">
    <property type="entry name" value="INTEGRASE"/>
    <property type="match status" value="1"/>
</dbReference>
<dbReference type="InterPro" id="IPR050951">
    <property type="entry name" value="Retrovirus_Pol_polyprotein"/>
</dbReference>
<dbReference type="Gene3D" id="3.10.10.10">
    <property type="entry name" value="HIV Type 1 Reverse Transcriptase, subunit A, domain 1"/>
    <property type="match status" value="1"/>
</dbReference>
<evidence type="ECO:0000259" key="6">
    <source>
        <dbReference type="PROSITE" id="PS50994"/>
    </source>
</evidence>
<dbReference type="InterPro" id="IPR041588">
    <property type="entry name" value="Integrase_H2C2"/>
</dbReference>
<dbReference type="InterPro" id="IPR036397">
    <property type="entry name" value="RNaseH_sf"/>
</dbReference>
<dbReference type="PROSITE" id="PS50878">
    <property type="entry name" value="RT_POL"/>
    <property type="match status" value="1"/>
</dbReference>
<sequence>MMTETRNSFEALSVEMTPGTRVDARIKLRLARLQLENGEREREREREFQLKLKRMGLDAETAVKMRELELQSSSVLPGPRPSSSPVAFDVSKNIALVPVFRESEVECYFGAFERIAAALHWPKDVWAILLQCKLTGKAQEACSSLSVEDGLSYEKVMGAILQVYELVPEAYRQRFRGLRKTAGQTYADFAREKGMLFDRWCSACKADTFDSIRELMLLEEFKNHVPERTVVYLNEQKVSTLQQAAILADEFALTHKSSFVRHESPAQHETAFRPSDTRAPRPGTSVSAPKADKQCFFCHKADHLIADCSAWKRKQHAATSKPKGVGLVRTVTSCPPSAIQTVPDECFKPFIFPAFVSLTGKLDDQRPVTVLRDTGGSQSFILSTVLPLSEESACDASAIVRGIGMGFVPAPLHRIHVQSNLKTCFFRVAVRSSFPIDGVDFIMGNDIAGGKVYPSPEVVDNPMAESRHDDLVQCHPDVFSVSVLTRGQARKQAQDVDLSDSVFASALSEDRLPPTGDKENCTEGLEKCESGAEPVAAQVLPLTREALISSQSGDPSLKKCFAAVEDVGKCTESQSFFIENRMLRRKWISPLEKTNAVGDLGSVCQIVIPAAYRQHVLELAHDHPWSGHLGVTKTHDCILKHFFWPGMKKEVARFCKTCSTCQVVGKPNQVVPPAPLHPIPAVGEPFEHVLVDCVGPLPRTKSGNQFLLTVMCITTRFPKAIPLQKITAPAITRALTKFFAMFGLPKVVQTDQGTNFLSKSFKQTLHALGIVHSVSSAYHPQSQGALERWHQTLKSMLRKYCYETGRDWDDSVPFTLFAIHKAKQESLGFSPAELVFGHSVRGPLKVLKEQFLCNVSPQTTVQDFVSQCKERLRHASALAKVALSSSQERMKERFDQKAVKREFEPGKRVLVLLPTPGSALTAGFSGPYVMKSKVSGTNYVIHTPERRRKVRLCHINMLKSYHSRETNEGERERTLKTAAPCETTTSLVCVESLPDDGFAFLGSDQQSGRLSNTEFLAKIDAHLNYLPVDQRRKMVSLIRSHPSLFSDVPSSTNVLKHDIDVGSASPIKQHAYRCPLAKRELMKKEANYLLENGLAVPSCSPWSSPCLLAPKSDGTPRFCTDYSKVNAVTVPDSFPVPHMEDCIDSIGPAMFITKLDLLKGYWQVPLTPRASEISAFVTPDHFLQYTVMPFGMRNAPATFQRLMSLVLGNVKNCKVYLDDVVVYSADWASHIASVTEVFQRLEKASLTLNLTKCEFGKATVTYLGKQVGLGQVRPVDAKVSAVVSYPVPTSRRELRRFLGMAGYYRCFCKNFSVVVNPLTSLCSLCSLSIQKFLLYGVLSVSMPLRQQNLCSAVHLSSRRLTSLILLSWRLMRVLQELVLC</sequence>
<evidence type="ECO:0000256" key="2">
    <source>
        <dbReference type="ARBA" id="ARBA00012180"/>
    </source>
</evidence>
<evidence type="ECO:0000313" key="8">
    <source>
        <dbReference type="Proteomes" id="UP000472265"/>
    </source>
</evidence>
<dbReference type="InterPro" id="IPR000477">
    <property type="entry name" value="RT_dom"/>
</dbReference>
<dbReference type="InterPro" id="IPR043502">
    <property type="entry name" value="DNA/RNA_pol_sf"/>
</dbReference>
<dbReference type="Pfam" id="PF02023">
    <property type="entry name" value="SCAN"/>
    <property type="match status" value="1"/>
</dbReference>
<reference evidence="7" key="1">
    <citation type="submission" date="2021-04" db="EMBL/GenBank/DDBJ databases">
        <authorList>
            <consortium name="Wellcome Sanger Institute Data Sharing"/>
        </authorList>
    </citation>
    <scope>NUCLEOTIDE SEQUENCE [LARGE SCALE GENOMIC DNA]</scope>
</reference>
<dbReference type="InParanoid" id="A0A671XUH7"/>
<accession>A0A671XUH7</accession>
<keyword evidence="8" id="KW-1185">Reference proteome</keyword>
<evidence type="ECO:0000256" key="1">
    <source>
        <dbReference type="ARBA" id="ARBA00010879"/>
    </source>
</evidence>